<organism evidence="7 8">
    <name type="scientific">Micromonospora fluostatini</name>
    <dbReference type="NCBI Taxonomy" id="1629071"/>
    <lineage>
        <taxon>Bacteria</taxon>
        <taxon>Bacillati</taxon>
        <taxon>Actinomycetota</taxon>
        <taxon>Actinomycetes</taxon>
        <taxon>Micromonosporales</taxon>
        <taxon>Micromonosporaceae</taxon>
        <taxon>Micromonospora</taxon>
    </lineage>
</organism>
<proteinExistence type="predicted"/>
<protein>
    <submittedName>
        <fullName evidence="7">Aromatic acid exporter family protein</fullName>
    </submittedName>
</protein>
<name>A0ABY2DCG9_9ACTN</name>
<evidence type="ECO:0000313" key="8">
    <source>
        <dbReference type="Proteomes" id="UP000295626"/>
    </source>
</evidence>
<evidence type="ECO:0000256" key="4">
    <source>
        <dbReference type="ARBA" id="ARBA00023136"/>
    </source>
</evidence>
<keyword evidence="2 5" id="KW-0812">Transmembrane</keyword>
<evidence type="ECO:0000256" key="5">
    <source>
        <dbReference type="SAM" id="Phobius"/>
    </source>
</evidence>
<accession>A0ABY2DCG9</accession>
<feature type="transmembrane region" description="Helical" evidence="5">
    <location>
        <begin position="138"/>
        <end position="159"/>
    </location>
</feature>
<comment type="subcellular location">
    <subcellularLocation>
        <location evidence="1">Membrane</location>
        <topology evidence="1">Multi-pass membrane protein</topology>
    </subcellularLocation>
</comment>
<dbReference type="Proteomes" id="UP000295626">
    <property type="component" value="Unassembled WGS sequence"/>
</dbReference>
<gene>
    <name evidence="7" type="ORF">E1091_18250</name>
</gene>
<comment type="caution">
    <text evidence="7">The sequence shown here is derived from an EMBL/GenBank/DDBJ whole genome shotgun (WGS) entry which is preliminary data.</text>
</comment>
<feature type="transmembrane region" description="Helical" evidence="5">
    <location>
        <begin position="12"/>
        <end position="30"/>
    </location>
</feature>
<feature type="transmembrane region" description="Helical" evidence="5">
    <location>
        <begin position="107"/>
        <end position="126"/>
    </location>
</feature>
<dbReference type="InterPro" id="IPR049453">
    <property type="entry name" value="Memb_transporter_dom"/>
</dbReference>
<evidence type="ECO:0000256" key="2">
    <source>
        <dbReference type="ARBA" id="ARBA00022692"/>
    </source>
</evidence>
<evidence type="ECO:0000259" key="6">
    <source>
        <dbReference type="Pfam" id="PF13515"/>
    </source>
</evidence>
<dbReference type="Pfam" id="PF13515">
    <property type="entry name" value="FUSC_2"/>
    <property type="match status" value="1"/>
</dbReference>
<evidence type="ECO:0000256" key="1">
    <source>
        <dbReference type="ARBA" id="ARBA00004141"/>
    </source>
</evidence>
<keyword evidence="3 5" id="KW-1133">Transmembrane helix</keyword>
<reference evidence="7 8" key="1">
    <citation type="submission" date="2019-02" db="EMBL/GenBank/DDBJ databases">
        <title>Draft genome sequences of novel Actinobacteria.</title>
        <authorList>
            <person name="Sahin N."/>
            <person name="Ay H."/>
            <person name="Saygin H."/>
        </authorList>
    </citation>
    <scope>NUCLEOTIDE SEQUENCE [LARGE SCALE GENOMIC DNA]</scope>
    <source>
        <strain evidence="7 8">JCM 30529</strain>
    </source>
</reference>
<sequence length="352" mass="36726">TIVNHLRKVRPNLLVAVQAGVAAALAWVVAADLLHNPQPVFAPAIAVSTIASSIGHRIRRTAYVIAGITVGVVVADLLVVLIGSGFLTIGLIVAVAIFLAGRLSGEGGFLAQVGGSAMVIAVLAPASTDLAAPRLVDGMVGGVVGVVVSLVVLPMNPIYRVRRAAGPLLSQLAEHLAEAGDAVASRDATLAKQVIDRLRAVRTDELETTLAGAAEVVTVSPLYWRERRELQGWQHGAGLMLRTLEMSRPLGMSLRTAIRYQEPLPNRLVDSLRCLAFAVSRADDGFSSQAEPVTPVQRAAMRAASHAEAALKTGLGTAGATAAGQIKVMSVNILRATGLSLDPPMRLPLMAN</sequence>
<keyword evidence="8" id="KW-1185">Reference proteome</keyword>
<feature type="transmembrane region" description="Helical" evidence="5">
    <location>
        <begin position="77"/>
        <end position="100"/>
    </location>
</feature>
<keyword evidence="4 5" id="KW-0472">Membrane</keyword>
<evidence type="ECO:0000313" key="7">
    <source>
        <dbReference type="EMBL" id="TDB83406.1"/>
    </source>
</evidence>
<feature type="domain" description="Integral membrane bound transporter" evidence="6">
    <location>
        <begin position="26"/>
        <end position="148"/>
    </location>
</feature>
<feature type="non-terminal residue" evidence="7">
    <location>
        <position position="1"/>
    </location>
</feature>
<dbReference type="EMBL" id="SMKE01000926">
    <property type="protein sequence ID" value="TDB83406.1"/>
    <property type="molecule type" value="Genomic_DNA"/>
</dbReference>
<evidence type="ECO:0000256" key="3">
    <source>
        <dbReference type="ARBA" id="ARBA00022989"/>
    </source>
</evidence>